<evidence type="ECO:0000256" key="4">
    <source>
        <dbReference type="PROSITE-ProRule" id="PRU00221"/>
    </source>
</evidence>
<dbReference type="InterPro" id="IPR001680">
    <property type="entry name" value="WD40_rpt"/>
</dbReference>
<evidence type="ECO:0000259" key="6">
    <source>
        <dbReference type="Pfam" id="PF13925"/>
    </source>
</evidence>
<dbReference type="Gene3D" id="2.130.10.10">
    <property type="entry name" value="YVTN repeat-like/Quinoprotein amine dehydrogenase"/>
    <property type="match status" value="1"/>
</dbReference>
<gene>
    <name evidence="8" type="primary">LOC107886930</name>
</gene>
<keyword evidence="4" id="KW-0853">WD repeat</keyword>
<evidence type="ECO:0000313" key="7">
    <source>
        <dbReference type="Proteomes" id="UP000818029"/>
    </source>
</evidence>
<sequence>MPDFTAITGLDILLRIESLSLPSALYESKSRAVTQSCHAVIFCVAALWIDSVSDSSEVLVAQCCKCCRTLTGHRSIALCGFPPFGEFFASVLLIRISRYGISERKVYHTYKAILEESYISLHQMADGLYLVARTHCEGGFECESFFGALIFIIHPLTFTGSADRTVKFWDLETFELIGSAGPETTGVRCLTFNPDGRTVLCGLHESLKVFSWEPIRCHDGVDVGWSKLSDLNIHEGKLLGCSYNQSCVGVWVVDISRIEPYAVGNANRVTGHSEPKSSSGGNLSVLNENTAKPSMGRFSVSQNPDPLVKETKSLGRLSVSQNSDPAKESKTPGNAPGIPQRVNLNTAPRTTQPNSVTVPTVAAPKRSSTKASVAISVPIFNKSDVIPVIVPRNDARLDQAAESRKEVGISGRSVEQAADSRNEVGITGRNLEPSQLAAESRKEVGIAGKSLEPSQPAAESRKEAGIVGRTLEQGADSRKELGIVGRTMPFSLQSKTNSFRKFQNFKEDMDQPAISAASETTGSKASEFNSVLDRSIFSAVRGPIQGISAAERNMREDRCIGSGKSEPNSAAELPSSYRDENHDAHVQKTHRDTYPLESLKGGRTRPVVLNIEKRGRSSNYDGPIMSVSPKNASMANMPSVNVYKQRGYAASVEKEMPSASDGDAVADLMEQHDQFISSMQSRLAKLQAVHRYWERKDIKGAIGAIEKMADHAVLADVMSIAIEKMDIVTLDICTCLLPLLSGLLGSDMDRHLSICLDMLLKLVRVFGSMIYSTISASTPVGVDIEAEQRFERCNLCFIELEKVKRCLPTLSRRGGSVAKSAQELNLALQEVS</sequence>
<dbReference type="RefSeq" id="XP_040951510.1">
    <property type="nucleotide sequence ID" value="XM_041095576.1"/>
</dbReference>
<evidence type="ECO:0000256" key="2">
    <source>
        <dbReference type="ARBA" id="ARBA00022490"/>
    </source>
</evidence>
<evidence type="ECO:0000256" key="5">
    <source>
        <dbReference type="SAM" id="MobiDB-lite"/>
    </source>
</evidence>
<feature type="domain" description="Katanin p80 subunit C-terminal" evidence="6">
    <location>
        <begin position="671"/>
        <end position="828"/>
    </location>
</feature>
<name>A0ABM3A9J2_GOSHI</name>
<dbReference type="InterPro" id="IPR015943">
    <property type="entry name" value="WD40/YVTN_repeat-like_dom_sf"/>
</dbReference>
<organism evidence="7 8">
    <name type="scientific">Gossypium hirsutum</name>
    <name type="common">Upland cotton</name>
    <name type="synonym">Gossypium mexicanum</name>
    <dbReference type="NCBI Taxonomy" id="3635"/>
    <lineage>
        <taxon>Eukaryota</taxon>
        <taxon>Viridiplantae</taxon>
        <taxon>Streptophyta</taxon>
        <taxon>Embryophyta</taxon>
        <taxon>Tracheophyta</taxon>
        <taxon>Spermatophyta</taxon>
        <taxon>Magnoliopsida</taxon>
        <taxon>eudicotyledons</taxon>
        <taxon>Gunneridae</taxon>
        <taxon>Pentapetalae</taxon>
        <taxon>rosids</taxon>
        <taxon>malvids</taxon>
        <taxon>Malvales</taxon>
        <taxon>Malvaceae</taxon>
        <taxon>Malvoideae</taxon>
        <taxon>Gossypium</taxon>
    </lineage>
</organism>
<feature type="compositionally biased region" description="Polar residues" evidence="5">
    <location>
        <begin position="276"/>
        <end position="292"/>
    </location>
</feature>
<feature type="repeat" description="WD" evidence="4">
    <location>
        <begin position="159"/>
        <end position="179"/>
    </location>
</feature>
<dbReference type="SUPFAM" id="SSF50978">
    <property type="entry name" value="WD40 repeat-like"/>
    <property type="match status" value="1"/>
</dbReference>
<feature type="region of interest" description="Disordered" evidence="5">
    <location>
        <begin position="408"/>
        <end position="439"/>
    </location>
</feature>
<feature type="compositionally biased region" description="Polar residues" evidence="5">
    <location>
        <begin position="342"/>
        <end position="358"/>
    </location>
</feature>
<reference evidence="8" key="2">
    <citation type="submission" date="2025-08" db="UniProtKB">
        <authorList>
            <consortium name="RefSeq"/>
        </authorList>
    </citation>
    <scope>IDENTIFICATION</scope>
</reference>
<dbReference type="Pfam" id="PF00400">
    <property type="entry name" value="WD40"/>
    <property type="match status" value="1"/>
</dbReference>
<dbReference type="PROSITE" id="PS50082">
    <property type="entry name" value="WD_REPEATS_2"/>
    <property type="match status" value="1"/>
</dbReference>
<feature type="region of interest" description="Disordered" evidence="5">
    <location>
        <begin position="267"/>
        <end position="363"/>
    </location>
</feature>
<protein>
    <submittedName>
        <fullName evidence="8">Katanin p80 WD40 repeat-containing subunit B1 homolog KTN80.4</fullName>
    </submittedName>
</protein>
<feature type="region of interest" description="Disordered" evidence="5">
    <location>
        <begin position="559"/>
        <end position="601"/>
    </location>
</feature>
<dbReference type="Pfam" id="PF13925">
    <property type="entry name" value="Katanin_con80"/>
    <property type="match status" value="1"/>
</dbReference>
<evidence type="ECO:0000256" key="3">
    <source>
        <dbReference type="ARBA" id="ARBA00023212"/>
    </source>
</evidence>
<dbReference type="PANTHER" id="PTHR19845:SF0">
    <property type="entry name" value="KATANIN P80 WD40 REPEAT-CONTAINING SUBUNIT B1"/>
    <property type="match status" value="1"/>
</dbReference>
<reference evidence="7" key="1">
    <citation type="journal article" date="2020" name="Nat. Genet.">
        <title>Genomic diversifications of five Gossypium allopolyploid species and their impact on cotton improvement.</title>
        <authorList>
            <person name="Chen Z.J."/>
            <person name="Sreedasyam A."/>
            <person name="Ando A."/>
            <person name="Song Q."/>
            <person name="De Santiago L.M."/>
            <person name="Hulse-Kemp A.M."/>
            <person name="Ding M."/>
            <person name="Ye W."/>
            <person name="Kirkbride R.C."/>
            <person name="Jenkins J."/>
            <person name="Plott C."/>
            <person name="Lovell J."/>
            <person name="Lin Y.M."/>
            <person name="Vaughn R."/>
            <person name="Liu B."/>
            <person name="Simpson S."/>
            <person name="Scheffler B.E."/>
            <person name="Wen L."/>
            <person name="Saski C.A."/>
            <person name="Grover C.E."/>
            <person name="Hu G."/>
            <person name="Conover J.L."/>
            <person name="Carlson J.W."/>
            <person name="Shu S."/>
            <person name="Boston L.B."/>
            <person name="Williams M."/>
            <person name="Peterson D.G."/>
            <person name="McGee K."/>
            <person name="Jones D.C."/>
            <person name="Wendel J.F."/>
            <person name="Stelly D.M."/>
            <person name="Grimwood J."/>
            <person name="Schmutz J."/>
        </authorList>
    </citation>
    <scope>NUCLEOTIDE SEQUENCE [LARGE SCALE GENOMIC DNA]</scope>
    <source>
        <strain evidence="7">cv. TM-1</strain>
    </source>
</reference>
<accession>A0ABM3A9J2</accession>
<evidence type="ECO:0000256" key="1">
    <source>
        <dbReference type="ARBA" id="ARBA00004245"/>
    </source>
</evidence>
<keyword evidence="7" id="KW-1185">Reference proteome</keyword>
<dbReference type="InterPro" id="IPR036322">
    <property type="entry name" value="WD40_repeat_dom_sf"/>
</dbReference>
<dbReference type="InterPro" id="IPR028021">
    <property type="entry name" value="Katanin_C-terminal"/>
</dbReference>
<proteinExistence type="predicted"/>
<comment type="subcellular location">
    <subcellularLocation>
        <location evidence="1">Cytoplasm</location>
        <location evidence="1">Cytoskeleton</location>
    </subcellularLocation>
</comment>
<keyword evidence="3" id="KW-0206">Cytoskeleton</keyword>
<evidence type="ECO:0000313" key="8">
    <source>
        <dbReference type="RefSeq" id="XP_040951510.1"/>
    </source>
</evidence>
<dbReference type="GeneID" id="107886930"/>
<dbReference type="PANTHER" id="PTHR19845">
    <property type="entry name" value="KATANIN P80 SUBUNIT"/>
    <property type="match status" value="1"/>
</dbReference>
<keyword evidence="2" id="KW-0963">Cytoplasm</keyword>
<feature type="compositionally biased region" description="Basic and acidic residues" evidence="5">
    <location>
        <begin position="577"/>
        <end position="594"/>
    </location>
</feature>
<dbReference type="Proteomes" id="UP000818029">
    <property type="component" value="Chromosome A03"/>
</dbReference>